<dbReference type="AlphaFoldDB" id="A0A4Z1BWJ0"/>
<dbReference type="EMBL" id="SRPE01000004">
    <property type="protein sequence ID" value="TGN27872.1"/>
    <property type="molecule type" value="Genomic_DNA"/>
</dbReference>
<sequence>MIKWIKKLKHVGEGKIYFLFLYLCSLNLSAQVYVKENTILYGFGDTIVSKNEIIQQKKEAEKTQIFITKGTTIVNLEKISHAEIVSIDNTTKDKTKSYSEVKRKISQKTSTKEIKTLKVIQWKKLLYSRNLIQTLFLGTDSLHKAFLVVNSHWHTTILPLLLILLIFIFLAKKNCFLYKNTYNYILFHSKHSRGPPEKTKHFSNVLNLIIMLNGV</sequence>
<keyword evidence="3" id="KW-1185">Reference proteome</keyword>
<feature type="transmembrane region" description="Helical" evidence="1">
    <location>
        <begin position="16"/>
        <end position="34"/>
    </location>
</feature>
<keyword evidence="1" id="KW-0812">Transmembrane</keyword>
<evidence type="ECO:0000256" key="1">
    <source>
        <dbReference type="SAM" id="Phobius"/>
    </source>
</evidence>
<comment type="caution">
    <text evidence="2">The sequence shown here is derived from an EMBL/GenBank/DDBJ whole genome shotgun (WGS) entry which is preliminary data.</text>
</comment>
<keyword evidence="1" id="KW-0472">Membrane</keyword>
<proteinExistence type="predicted"/>
<accession>A0A4Z1BWJ0</accession>
<keyword evidence="1" id="KW-1133">Transmembrane helix</keyword>
<dbReference type="RefSeq" id="WP_135835060.1">
    <property type="nucleotide sequence ID" value="NZ_SRPE01000004.1"/>
</dbReference>
<organism evidence="2 3">
    <name type="scientific">Empedobacter tilapiae</name>
    <dbReference type="NCBI Taxonomy" id="2491114"/>
    <lineage>
        <taxon>Bacteria</taxon>
        <taxon>Pseudomonadati</taxon>
        <taxon>Bacteroidota</taxon>
        <taxon>Flavobacteriia</taxon>
        <taxon>Flavobacteriales</taxon>
        <taxon>Weeksellaceae</taxon>
        <taxon>Empedobacter</taxon>
    </lineage>
</organism>
<protein>
    <submittedName>
        <fullName evidence="2">Uncharacterized protein</fullName>
    </submittedName>
</protein>
<feature type="transmembrane region" description="Helical" evidence="1">
    <location>
        <begin position="152"/>
        <end position="171"/>
    </location>
</feature>
<gene>
    <name evidence="2" type="ORF">E4J94_06575</name>
</gene>
<name>A0A4Z1BWJ0_9FLAO</name>
<evidence type="ECO:0000313" key="3">
    <source>
        <dbReference type="Proteomes" id="UP000297998"/>
    </source>
</evidence>
<evidence type="ECO:0000313" key="2">
    <source>
        <dbReference type="EMBL" id="TGN27872.1"/>
    </source>
</evidence>
<dbReference type="Proteomes" id="UP000297998">
    <property type="component" value="Unassembled WGS sequence"/>
</dbReference>
<reference evidence="2 3" key="1">
    <citation type="submission" date="2019-03" db="EMBL/GenBank/DDBJ databases">
        <title>Empedobacter tilapiae sp. nov., isolated from an intestine of Nile tilapia Oreochromis niloticus.</title>
        <authorList>
            <person name="Kim Y.-O."/>
            <person name="Yoon J.-H."/>
        </authorList>
    </citation>
    <scope>NUCLEOTIDE SEQUENCE [LARGE SCALE GENOMIC DNA]</scope>
    <source>
        <strain evidence="2 3">MRS2</strain>
    </source>
</reference>